<evidence type="ECO:0000256" key="1">
    <source>
        <dbReference type="ARBA" id="ARBA00022801"/>
    </source>
</evidence>
<proteinExistence type="predicted"/>
<evidence type="ECO:0000313" key="3">
    <source>
        <dbReference type="EMBL" id="RCL75377.1"/>
    </source>
</evidence>
<feature type="domain" description="AB hydrolase-1" evidence="2">
    <location>
        <begin position="32"/>
        <end position="317"/>
    </location>
</feature>
<dbReference type="Proteomes" id="UP000252132">
    <property type="component" value="Unassembled WGS sequence"/>
</dbReference>
<dbReference type="InterPro" id="IPR000639">
    <property type="entry name" value="Epox_hydrolase-like"/>
</dbReference>
<dbReference type="Gene3D" id="3.40.50.1820">
    <property type="entry name" value="alpha/beta hydrolase"/>
    <property type="match status" value="1"/>
</dbReference>
<gene>
    <name evidence="3" type="ORF">DBW69_06380</name>
</gene>
<name>A0A368DU61_9PROT</name>
<evidence type="ECO:0000259" key="2">
    <source>
        <dbReference type="Pfam" id="PF00561"/>
    </source>
</evidence>
<dbReference type="PANTHER" id="PTHR43329">
    <property type="entry name" value="EPOXIDE HYDROLASE"/>
    <property type="match status" value="1"/>
</dbReference>
<dbReference type="PRINTS" id="PR00412">
    <property type="entry name" value="EPOXHYDRLASE"/>
</dbReference>
<organism evidence="3 4">
    <name type="scientific">PS1 clade bacterium</name>
    <dbReference type="NCBI Taxonomy" id="2175152"/>
    <lineage>
        <taxon>Bacteria</taxon>
        <taxon>Pseudomonadati</taxon>
        <taxon>Pseudomonadota</taxon>
        <taxon>Alphaproteobacteria</taxon>
        <taxon>PS1 clade</taxon>
    </lineage>
</organism>
<dbReference type="SUPFAM" id="SSF53474">
    <property type="entry name" value="alpha/beta-Hydrolases"/>
    <property type="match status" value="1"/>
</dbReference>
<comment type="caution">
    <text evidence="3">The sequence shown here is derived from an EMBL/GenBank/DDBJ whole genome shotgun (WGS) entry which is preliminary data.</text>
</comment>
<dbReference type="Pfam" id="PF00561">
    <property type="entry name" value="Abhydrolase_1"/>
    <property type="match status" value="1"/>
</dbReference>
<reference evidence="3 4" key="1">
    <citation type="journal article" date="2018" name="Microbiome">
        <title>Fine metagenomic profile of the Mediterranean stratified and mixed water columns revealed by assembly and recruitment.</title>
        <authorList>
            <person name="Haro-Moreno J.M."/>
            <person name="Lopez-Perez M."/>
            <person name="De La Torre J.R."/>
            <person name="Picazo A."/>
            <person name="Camacho A."/>
            <person name="Rodriguez-Valera F."/>
        </authorList>
    </citation>
    <scope>NUCLEOTIDE SEQUENCE [LARGE SCALE GENOMIC DNA]</scope>
    <source>
        <strain evidence="3">MED-G55</strain>
    </source>
</reference>
<dbReference type="GO" id="GO:0016787">
    <property type="term" value="F:hydrolase activity"/>
    <property type="evidence" value="ECO:0007669"/>
    <property type="project" value="UniProtKB-KW"/>
</dbReference>
<dbReference type="InterPro" id="IPR029058">
    <property type="entry name" value="AB_hydrolase_fold"/>
</dbReference>
<dbReference type="InterPro" id="IPR000073">
    <property type="entry name" value="AB_hydrolase_1"/>
</dbReference>
<sequence length="334" mass="38374">MTNIYWTTPRFVDLPDLRMAVFEAGSPSPTHPTIILCHGFPEIAYSWRHIIAPLADLGYHVIAPDLRGFGATGNPLSDPGDATGVTLFDMQHLCDDMAHLLDALKVEDAIFTGHDWGGFVVWQMPFYHPHRTKAVIGINTPFMPRQEIDPIEIFKAIWGEDSYLVRFQKYGIAEKILDENPRKTLLASYRSPTGSNFSGDETAQKMWKNFELLNILKTDEKLWPGSQLLPDQEFQPYIEAFTKTGFRGGVNWYRNFTRNWELSENFSDKIDIPCLMICAEKDPVLPPAMADIMPKHIADLETKLIKNCGHWTQSEKPEELFHFMKDWLERRFPV</sequence>
<keyword evidence="1 3" id="KW-0378">Hydrolase</keyword>
<protein>
    <submittedName>
        <fullName evidence="3">Alpha/beta hydrolase</fullName>
    </submittedName>
</protein>
<accession>A0A368DU61</accession>
<evidence type="ECO:0000313" key="4">
    <source>
        <dbReference type="Proteomes" id="UP000252132"/>
    </source>
</evidence>
<dbReference type="EMBL" id="QOQF01000034">
    <property type="protein sequence ID" value="RCL75377.1"/>
    <property type="molecule type" value="Genomic_DNA"/>
</dbReference>
<dbReference type="AlphaFoldDB" id="A0A368DU61"/>